<proteinExistence type="predicted"/>
<reference evidence="2" key="1">
    <citation type="submission" date="2022-11" db="UniProtKB">
        <authorList>
            <consortium name="WormBaseParasite"/>
        </authorList>
    </citation>
    <scope>IDENTIFICATION</scope>
</reference>
<evidence type="ECO:0000313" key="2">
    <source>
        <dbReference type="WBParaSite" id="nRc.2.0.1.t21982-RA"/>
    </source>
</evidence>
<keyword evidence="1" id="KW-1185">Reference proteome</keyword>
<sequence length="84" mass="9535">MRLENFQRVSGESSYHRSARFQLLAIGRNRTNTTFFVMPVHTYETIIQNGSRRFISTNGAVTSGELYQGGFGITTKSRTEVPKM</sequence>
<organism evidence="1 2">
    <name type="scientific">Romanomermis culicivorax</name>
    <name type="common">Nematode worm</name>
    <dbReference type="NCBI Taxonomy" id="13658"/>
    <lineage>
        <taxon>Eukaryota</taxon>
        <taxon>Metazoa</taxon>
        <taxon>Ecdysozoa</taxon>
        <taxon>Nematoda</taxon>
        <taxon>Enoplea</taxon>
        <taxon>Dorylaimia</taxon>
        <taxon>Mermithida</taxon>
        <taxon>Mermithoidea</taxon>
        <taxon>Mermithidae</taxon>
        <taxon>Romanomermis</taxon>
    </lineage>
</organism>
<protein>
    <submittedName>
        <fullName evidence="2">Uncharacterized protein</fullName>
    </submittedName>
</protein>
<evidence type="ECO:0000313" key="1">
    <source>
        <dbReference type="Proteomes" id="UP000887565"/>
    </source>
</evidence>
<dbReference type="WBParaSite" id="nRc.2.0.1.t21982-RA">
    <property type="protein sequence ID" value="nRc.2.0.1.t21982-RA"/>
    <property type="gene ID" value="nRc.2.0.1.g21982"/>
</dbReference>
<dbReference type="Proteomes" id="UP000887565">
    <property type="component" value="Unplaced"/>
</dbReference>
<accession>A0A915J689</accession>
<name>A0A915J689_ROMCU</name>
<dbReference type="AlphaFoldDB" id="A0A915J689"/>